<dbReference type="EMBL" id="KZ772709">
    <property type="protein sequence ID" value="PTQ40810.1"/>
    <property type="molecule type" value="Genomic_DNA"/>
</dbReference>
<feature type="transmembrane region" description="Helical" evidence="1">
    <location>
        <begin position="20"/>
        <end position="46"/>
    </location>
</feature>
<protein>
    <submittedName>
        <fullName evidence="2">Uncharacterized protein</fullName>
    </submittedName>
</protein>
<proteinExistence type="predicted"/>
<dbReference type="Proteomes" id="UP000244005">
    <property type="component" value="Unassembled WGS sequence"/>
</dbReference>
<keyword evidence="1" id="KW-0472">Membrane</keyword>
<reference evidence="3" key="1">
    <citation type="journal article" date="2017" name="Cell">
        <title>Insights into land plant evolution garnered from the Marchantia polymorpha genome.</title>
        <authorList>
            <person name="Bowman J.L."/>
            <person name="Kohchi T."/>
            <person name="Yamato K.T."/>
            <person name="Jenkins J."/>
            <person name="Shu S."/>
            <person name="Ishizaki K."/>
            <person name="Yamaoka S."/>
            <person name="Nishihama R."/>
            <person name="Nakamura Y."/>
            <person name="Berger F."/>
            <person name="Adam C."/>
            <person name="Aki S.S."/>
            <person name="Althoff F."/>
            <person name="Araki T."/>
            <person name="Arteaga-Vazquez M.A."/>
            <person name="Balasubrmanian S."/>
            <person name="Barry K."/>
            <person name="Bauer D."/>
            <person name="Boehm C.R."/>
            <person name="Briginshaw L."/>
            <person name="Caballero-Perez J."/>
            <person name="Catarino B."/>
            <person name="Chen F."/>
            <person name="Chiyoda S."/>
            <person name="Chovatia M."/>
            <person name="Davies K.M."/>
            <person name="Delmans M."/>
            <person name="Demura T."/>
            <person name="Dierschke T."/>
            <person name="Dolan L."/>
            <person name="Dorantes-Acosta A.E."/>
            <person name="Eklund D.M."/>
            <person name="Florent S.N."/>
            <person name="Flores-Sandoval E."/>
            <person name="Fujiyama A."/>
            <person name="Fukuzawa H."/>
            <person name="Galik B."/>
            <person name="Grimanelli D."/>
            <person name="Grimwood J."/>
            <person name="Grossniklaus U."/>
            <person name="Hamada T."/>
            <person name="Haseloff J."/>
            <person name="Hetherington A.J."/>
            <person name="Higo A."/>
            <person name="Hirakawa Y."/>
            <person name="Hundley H.N."/>
            <person name="Ikeda Y."/>
            <person name="Inoue K."/>
            <person name="Inoue S.I."/>
            <person name="Ishida S."/>
            <person name="Jia Q."/>
            <person name="Kakita M."/>
            <person name="Kanazawa T."/>
            <person name="Kawai Y."/>
            <person name="Kawashima T."/>
            <person name="Kennedy M."/>
            <person name="Kinose K."/>
            <person name="Kinoshita T."/>
            <person name="Kohara Y."/>
            <person name="Koide E."/>
            <person name="Komatsu K."/>
            <person name="Kopischke S."/>
            <person name="Kubo M."/>
            <person name="Kyozuka J."/>
            <person name="Lagercrantz U."/>
            <person name="Lin S.S."/>
            <person name="Lindquist E."/>
            <person name="Lipzen A.M."/>
            <person name="Lu C.W."/>
            <person name="De Luna E."/>
            <person name="Martienssen R.A."/>
            <person name="Minamino N."/>
            <person name="Mizutani M."/>
            <person name="Mizutani M."/>
            <person name="Mochizuki N."/>
            <person name="Monte I."/>
            <person name="Mosher R."/>
            <person name="Nagasaki H."/>
            <person name="Nakagami H."/>
            <person name="Naramoto S."/>
            <person name="Nishitani K."/>
            <person name="Ohtani M."/>
            <person name="Okamoto T."/>
            <person name="Okumura M."/>
            <person name="Phillips J."/>
            <person name="Pollak B."/>
            <person name="Reinders A."/>
            <person name="Rovekamp M."/>
            <person name="Sano R."/>
            <person name="Sawa S."/>
            <person name="Schmid M.W."/>
            <person name="Shirakawa M."/>
            <person name="Solano R."/>
            <person name="Spunde A."/>
            <person name="Suetsugu N."/>
            <person name="Sugano S."/>
            <person name="Sugiyama A."/>
            <person name="Sun R."/>
            <person name="Suzuki Y."/>
            <person name="Takenaka M."/>
            <person name="Takezawa D."/>
            <person name="Tomogane H."/>
            <person name="Tsuzuki M."/>
            <person name="Ueda T."/>
            <person name="Umeda M."/>
            <person name="Ward J.M."/>
            <person name="Watanabe Y."/>
            <person name="Yazaki K."/>
            <person name="Yokoyama R."/>
            <person name="Yoshitake Y."/>
            <person name="Yotsui I."/>
            <person name="Zachgo S."/>
            <person name="Schmutz J."/>
        </authorList>
    </citation>
    <scope>NUCLEOTIDE SEQUENCE [LARGE SCALE GENOMIC DNA]</scope>
    <source>
        <strain evidence="3">Tak-1</strain>
    </source>
</reference>
<organism evidence="2 3">
    <name type="scientific">Marchantia polymorpha</name>
    <name type="common">Common liverwort</name>
    <name type="synonym">Marchantia aquatica</name>
    <dbReference type="NCBI Taxonomy" id="3197"/>
    <lineage>
        <taxon>Eukaryota</taxon>
        <taxon>Viridiplantae</taxon>
        <taxon>Streptophyta</taxon>
        <taxon>Embryophyta</taxon>
        <taxon>Marchantiophyta</taxon>
        <taxon>Marchantiopsida</taxon>
        <taxon>Marchantiidae</taxon>
        <taxon>Marchantiales</taxon>
        <taxon>Marchantiaceae</taxon>
        <taxon>Marchantia</taxon>
    </lineage>
</organism>
<dbReference type="AlphaFoldDB" id="A0A2R6X3X7"/>
<evidence type="ECO:0000313" key="3">
    <source>
        <dbReference type="Proteomes" id="UP000244005"/>
    </source>
</evidence>
<accession>A0A2R6X3X7</accession>
<sequence length="73" mass="8627">MGRNASFDPNLFPTLLYHMYYALLLLGTYMDSSFFCFVYLILYSVFLSYHRSQLFFPCTISSNVEKEKHLHPS</sequence>
<evidence type="ECO:0000256" key="1">
    <source>
        <dbReference type="SAM" id="Phobius"/>
    </source>
</evidence>
<gene>
    <name evidence="2" type="ORF">MARPO_0037s0005</name>
</gene>
<keyword evidence="1" id="KW-1133">Transmembrane helix</keyword>
<dbReference type="Gramene" id="Mp3g11920.1">
    <property type="protein sequence ID" value="Mp3g11920.1.cds"/>
    <property type="gene ID" value="Mp3g11920"/>
</dbReference>
<name>A0A2R6X3X7_MARPO</name>
<keyword evidence="3" id="KW-1185">Reference proteome</keyword>
<keyword evidence="1" id="KW-0812">Transmembrane</keyword>
<evidence type="ECO:0000313" key="2">
    <source>
        <dbReference type="EMBL" id="PTQ40810.1"/>
    </source>
</evidence>